<comment type="caution">
    <text evidence="11">The sequence shown here is derived from an EMBL/GenBank/DDBJ whole genome shotgun (WGS) entry which is preliminary data.</text>
</comment>
<comment type="subcellular location">
    <subcellularLocation>
        <location evidence="1">Cell membrane</location>
    </subcellularLocation>
</comment>
<feature type="domain" description="Glycosyltransferase 2-like" evidence="10">
    <location>
        <begin position="8"/>
        <end position="171"/>
    </location>
</feature>
<dbReference type="InterPro" id="IPR029044">
    <property type="entry name" value="Nucleotide-diphossugar_trans"/>
</dbReference>
<name>A0ABT1M0T4_9MYCO</name>
<keyword evidence="12" id="KW-1185">Reference proteome</keyword>
<dbReference type="EMBL" id="JANDBD010000002">
    <property type="protein sequence ID" value="MCP9271874.1"/>
    <property type="molecule type" value="Genomic_DNA"/>
</dbReference>
<dbReference type="GO" id="GO:0016757">
    <property type="term" value="F:glycosyltransferase activity"/>
    <property type="evidence" value="ECO:0007669"/>
    <property type="project" value="UniProtKB-KW"/>
</dbReference>
<dbReference type="Pfam" id="PF00535">
    <property type="entry name" value="Glycos_transf_2"/>
    <property type="match status" value="1"/>
</dbReference>
<proteinExistence type="inferred from homology"/>
<evidence type="ECO:0000313" key="12">
    <source>
        <dbReference type="Proteomes" id="UP001651690"/>
    </source>
</evidence>
<keyword evidence="5" id="KW-0472">Membrane</keyword>
<reference evidence="11 12" key="1">
    <citation type="submission" date="2022-06" db="EMBL/GenBank/DDBJ databases">
        <title>Mycolicibacterium sp. CAU 1645 isolated from seawater.</title>
        <authorList>
            <person name="Kim W."/>
        </authorList>
    </citation>
    <scope>NUCLEOTIDE SEQUENCE [LARGE SCALE GENOMIC DNA]</scope>
    <source>
        <strain evidence="11 12">CAU 1645</strain>
    </source>
</reference>
<dbReference type="SUPFAM" id="SSF53448">
    <property type="entry name" value="Nucleotide-diphospho-sugar transferases"/>
    <property type="match status" value="1"/>
</dbReference>
<evidence type="ECO:0000256" key="9">
    <source>
        <dbReference type="ARBA" id="ARBA00040345"/>
    </source>
</evidence>
<evidence type="ECO:0000256" key="6">
    <source>
        <dbReference type="ARBA" id="ARBA00037281"/>
    </source>
</evidence>
<sequence>MTYERAVVVVPAHNEARNLPKCLRALVTASACAGLPVSIVVVLDACDDGSGALTGRYGADVHFIDVDERNVGATRHRGFEYARTLCGNRGVDDAHVWYATTDADSRVDPDWLLKQLDADADVVLGVVRVANWRNVPADAIRRYVRAYRAKRRGREHGHVHGANMGFAADAYWGVGGFAALKTGEDVDLVRRFEAHRCRIARNDRLSVVTSARQVGRAPRGFAGHLRAFTPRAQRDSA</sequence>
<evidence type="ECO:0000256" key="3">
    <source>
        <dbReference type="ARBA" id="ARBA00022676"/>
    </source>
</evidence>
<evidence type="ECO:0000256" key="4">
    <source>
        <dbReference type="ARBA" id="ARBA00022679"/>
    </source>
</evidence>
<evidence type="ECO:0000256" key="2">
    <source>
        <dbReference type="ARBA" id="ARBA00022475"/>
    </source>
</evidence>
<gene>
    <name evidence="11" type="ORF">NM203_06720</name>
</gene>
<dbReference type="Proteomes" id="UP001651690">
    <property type="component" value="Unassembled WGS sequence"/>
</dbReference>
<comment type="similarity">
    <text evidence="8">Belongs to the glycosyltransferase 2 family. CrtQ subfamily.</text>
</comment>
<organism evidence="11 12">
    <name type="scientific">Mycolicibacterium arenosum</name>
    <dbReference type="NCBI Taxonomy" id="2952157"/>
    <lineage>
        <taxon>Bacteria</taxon>
        <taxon>Bacillati</taxon>
        <taxon>Actinomycetota</taxon>
        <taxon>Actinomycetes</taxon>
        <taxon>Mycobacteriales</taxon>
        <taxon>Mycobacteriaceae</taxon>
        <taxon>Mycolicibacterium</taxon>
    </lineage>
</organism>
<comment type="function">
    <text evidence="6">Catalyzes the glycosylation of 4,4'-diaponeurosporenoate, i.e. the esterification of glucose at the C1'' position with the carboxyl group of 4,4'-diaponeurosporenic acid, to form glycosyl-4,4'-diaponeurosporenoate. This is a step in the biosynthesis of staphyloxanthin, an orange pigment present in most staphylococci strains.</text>
</comment>
<evidence type="ECO:0000256" key="7">
    <source>
        <dbReference type="ARBA" id="ARBA00037904"/>
    </source>
</evidence>
<evidence type="ECO:0000256" key="8">
    <source>
        <dbReference type="ARBA" id="ARBA00038120"/>
    </source>
</evidence>
<dbReference type="InterPro" id="IPR001173">
    <property type="entry name" value="Glyco_trans_2-like"/>
</dbReference>
<protein>
    <recommendedName>
        <fullName evidence="9">4,4'-diaponeurosporenoate glycosyltransferase</fullName>
    </recommendedName>
</protein>
<dbReference type="PANTHER" id="PTHR43646:SF2">
    <property type="entry name" value="GLYCOSYLTRANSFERASE 2-LIKE DOMAIN-CONTAINING PROTEIN"/>
    <property type="match status" value="1"/>
</dbReference>
<evidence type="ECO:0000259" key="10">
    <source>
        <dbReference type="Pfam" id="PF00535"/>
    </source>
</evidence>
<keyword evidence="3 11" id="KW-0328">Glycosyltransferase</keyword>
<comment type="pathway">
    <text evidence="7">Carotenoid biosynthesis; staphyloxanthin biosynthesis; staphyloxanthin from farnesyl diphosphate: step 4/5.</text>
</comment>
<keyword evidence="2" id="KW-1003">Cell membrane</keyword>
<evidence type="ECO:0000313" key="11">
    <source>
        <dbReference type="EMBL" id="MCP9271874.1"/>
    </source>
</evidence>
<keyword evidence="4 11" id="KW-0808">Transferase</keyword>
<dbReference type="Gene3D" id="3.90.550.10">
    <property type="entry name" value="Spore Coat Polysaccharide Biosynthesis Protein SpsA, Chain A"/>
    <property type="match status" value="1"/>
</dbReference>
<accession>A0ABT1M0T4</accession>
<evidence type="ECO:0000256" key="5">
    <source>
        <dbReference type="ARBA" id="ARBA00023136"/>
    </source>
</evidence>
<dbReference type="RefSeq" id="WP_255058977.1">
    <property type="nucleotide sequence ID" value="NZ_JANDBD010000002.1"/>
</dbReference>
<dbReference type="PANTHER" id="PTHR43646">
    <property type="entry name" value="GLYCOSYLTRANSFERASE"/>
    <property type="match status" value="1"/>
</dbReference>
<evidence type="ECO:0000256" key="1">
    <source>
        <dbReference type="ARBA" id="ARBA00004236"/>
    </source>
</evidence>